<name>A0A5C3F8T0_9BASI</name>
<feature type="compositionally biased region" description="Low complexity" evidence="5">
    <location>
        <begin position="1016"/>
        <end position="1030"/>
    </location>
</feature>
<dbReference type="InterPro" id="IPR049176">
    <property type="entry name" value="COG5_N"/>
</dbReference>
<dbReference type="EMBL" id="OOIP01000021">
    <property type="protein sequence ID" value="SPO40660.1"/>
    <property type="molecule type" value="Genomic_DNA"/>
</dbReference>
<keyword evidence="9" id="KW-1185">Reference proteome</keyword>
<evidence type="ECO:0000256" key="4">
    <source>
        <dbReference type="ARBA" id="ARBA00023136"/>
    </source>
</evidence>
<dbReference type="InterPro" id="IPR019465">
    <property type="entry name" value="Cog5"/>
</dbReference>
<dbReference type="Proteomes" id="UP000323386">
    <property type="component" value="Unassembled WGS sequence"/>
</dbReference>
<evidence type="ECO:0000256" key="1">
    <source>
        <dbReference type="ARBA" id="ARBA00004395"/>
    </source>
</evidence>
<evidence type="ECO:0000313" key="8">
    <source>
        <dbReference type="EMBL" id="SPO40660.1"/>
    </source>
</evidence>
<dbReference type="OrthoDB" id="18786at2759"/>
<sequence>MAVPPVSLRACSYPSERCPSRFPPASLPADLDAFLQPNFDVQAVVAQLLAKNHLLASASRGPNSADASRPAAATTVDPSSAANGSGTPSHIANDAAPASGELTLEPPADRLASAGQVPLASSLRLDQDEGDLSLAISRLNVAIDEIQSSINAEVEANASQLLGRVAGISRMEQRLSDLRSGVAVLDGEVAGLRAKVHEPFIKLQQHQRDLVRIDAASDLVAKASRFVTVARRLEAQMDVLFGGDSAKAGAGPASDAATGRQQQDDEDAPDAIIGQVRGRELARAALIINEITSMLERDGEPAGSEGDGNESPSAHAGDAGDGPSLLDLDFVKHYLPSIDEARQTVTDYMEDMVVRGLRDLSPIMLSSSLQTAYNLGTLPDLVRDLLADLTEVVRDRIRAAFDMASLGRELGGLKEPTAAAPSTYASYKGRRQAAPDASAQATATATWTAALFRRLETLIVVEMGAVCSKVYTLERVLRLKMDAQTGVNFLDEALQVLGDRPSLTFWTTLASSFEAQSKEAARRSPFVAQILSSAASSSVAAGGPTGGYAALLRLFHQFFAKVSVYTDIAYTVNQQSPETVIVLRSLSHLEGAYLDAATAKMSETVQSALGPRRSPTVEEGESAVRAISNLLDAARFDPLLSKAAARRVEGLVEDISTRIEKTAARDATAYTLQAHDTTASQLLNAGLASFACSISQGLGMLAAEQTDPWLSSRLSTLSREVDRAWQDSIGGPLITTAQREIATTLARMHQANLGKSGPAAGGGSGGAERVTIGGGTGSSVYMDDLCDEIWYLREKLLARYGVGLIKSRWALGLARWTLRVFLLHASLLRPLSEAGKLKLTADMTALEFAIEQLVTDLPCPALDPGAPHRDEASAATKRGGRMDISSCGAVWKALRAFRSFLFLSTPEILDAPQHDQRIAPIPKHLVAHHLLGRTESTSISFQWPYERKGWTRKQYVDWILALRGGGGQGGRAEEPEETEEVGEEHQVLEELLRHLDASAVEDRVRAWIEMAQQRPSAAAASAGSDGNGPAHVPPLYP</sequence>
<dbReference type="Pfam" id="PF10392">
    <property type="entry name" value="COG5_N"/>
    <property type="match status" value="1"/>
</dbReference>
<comment type="subcellular location">
    <subcellularLocation>
        <location evidence="1">Golgi apparatus membrane</location>
        <topology evidence="1">Peripheral membrane protein</topology>
    </subcellularLocation>
</comment>
<proteinExistence type="predicted"/>
<feature type="region of interest" description="Disordered" evidence="5">
    <location>
        <begin position="245"/>
        <end position="269"/>
    </location>
</feature>
<evidence type="ECO:0000256" key="3">
    <source>
        <dbReference type="ARBA" id="ARBA00023034"/>
    </source>
</evidence>
<keyword evidence="3" id="KW-0333">Golgi apparatus</keyword>
<dbReference type="GO" id="GO:0006891">
    <property type="term" value="P:intra-Golgi vesicle-mediated transport"/>
    <property type="evidence" value="ECO:0007669"/>
    <property type="project" value="InterPro"/>
</dbReference>
<dbReference type="PANTHER" id="PTHR13228">
    <property type="entry name" value="CONSERVED OLIGOMERIC GOLGI COMPLEX COMPONENT 5"/>
    <property type="match status" value="1"/>
</dbReference>
<evidence type="ECO:0000313" key="9">
    <source>
        <dbReference type="Proteomes" id="UP000323386"/>
    </source>
</evidence>
<evidence type="ECO:0000259" key="7">
    <source>
        <dbReference type="Pfam" id="PF20649"/>
    </source>
</evidence>
<feature type="domain" description="Conserved oligomeric Golgi complex subunit 5 N-terminal" evidence="6">
    <location>
        <begin position="126"/>
        <end position="233"/>
    </location>
</feature>
<feature type="region of interest" description="Disordered" evidence="5">
    <location>
        <begin position="1011"/>
        <end position="1037"/>
    </location>
</feature>
<feature type="region of interest" description="Disordered" evidence="5">
    <location>
        <begin position="59"/>
        <end position="103"/>
    </location>
</feature>
<feature type="region of interest" description="Disordered" evidence="5">
    <location>
        <begin position="297"/>
        <end position="322"/>
    </location>
</feature>
<feature type="compositionally biased region" description="Low complexity" evidence="5">
    <location>
        <begin position="245"/>
        <end position="259"/>
    </location>
</feature>
<feature type="domain" description="Conserved oligomeric Golgi complex subunit 5 helical" evidence="7">
    <location>
        <begin position="325"/>
        <end position="559"/>
    </location>
</feature>
<dbReference type="GO" id="GO:0017119">
    <property type="term" value="C:Golgi transport complex"/>
    <property type="evidence" value="ECO:0007669"/>
    <property type="project" value="InterPro"/>
</dbReference>
<dbReference type="GO" id="GO:0000139">
    <property type="term" value="C:Golgi membrane"/>
    <property type="evidence" value="ECO:0007669"/>
    <property type="project" value="UniProtKB-SubCell"/>
</dbReference>
<dbReference type="PANTHER" id="PTHR13228:SF3">
    <property type="entry name" value="CONSERVED OLIGOMERIC GOLGI COMPLEX SUBUNIT 5"/>
    <property type="match status" value="1"/>
</dbReference>
<evidence type="ECO:0000256" key="5">
    <source>
        <dbReference type="SAM" id="MobiDB-lite"/>
    </source>
</evidence>
<dbReference type="InterPro" id="IPR048485">
    <property type="entry name" value="COG5_helical"/>
</dbReference>
<dbReference type="AlphaFoldDB" id="A0A5C3F8T0"/>
<gene>
    <name evidence="8" type="ORF">PSFLO_06142</name>
</gene>
<organism evidence="8 9">
    <name type="scientific">Pseudozyma flocculosa</name>
    <dbReference type="NCBI Taxonomy" id="84751"/>
    <lineage>
        <taxon>Eukaryota</taxon>
        <taxon>Fungi</taxon>
        <taxon>Dikarya</taxon>
        <taxon>Basidiomycota</taxon>
        <taxon>Ustilaginomycotina</taxon>
        <taxon>Ustilaginomycetes</taxon>
        <taxon>Ustilaginales</taxon>
        <taxon>Ustilaginaceae</taxon>
        <taxon>Pseudozyma</taxon>
    </lineage>
</organism>
<evidence type="ECO:0000259" key="6">
    <source>
        <dbReference type="Pfam" id="PF10392"/>
    </source>
</evidence>
<protein>
    <recommendedName>
        <fullName evidence="2">Conserved oligomeric Golgi complex subunit 5</fullName>
    </recommendedName>
</protein>
<reference evidence="8 9" key="1">
    <citation type="submission" date="2018-03" db="EMBL/GenBank/DDBJ databases">
        <authorList>
            <person name="Guldener U."/>
        </authorList>
    </citation>
    <scope>NUCLEOTIDE SEQUENCE [LARGE SCALE GENOMIC DNA]</scope>
    <source>
        <strain evidence="8 9">DAOM196992</strain>
    </source>
</reference>
<accession>A0A5C3F8T0</accession>
<feature type="compositionally biased region" description="Polar residues" evidence="5">
    <location>
        <begin position="76"/>
        <end position="90"/>
    </location>
</feature>
<evidence type="ECO:0000256" key="2">
    <source>
        <dbReference type="ARBA" id="ARBA00020974"/>
    </source>
</evidence>
<dbReference type="Pfam" id="PF20649">
    <property type="entry name" value="COG5_C"/>
    <property type="match status" value="1"/>
</dbReference>
<keyword evidence="4" id="KW-0472">Membrane</keyword>